<dbReference type="PROSITE" id="PS00893">
    <property type="entry name" value="NUDIX_BOX"/>
    <property type="match status" value="1"/>
</dbReference>
<organism evidence="5 6">
    <name type="scientific">Pseudorhizobium endolithicum</name>
    <dbReference type="NCBI Taxonomy" id="1191678"/>
    <lineage>
        <taxon>Bacteria</taxon>
        <taxon>Pseudomonadati</taxon>
        <taxon>Pseudomonadota</taxon>
        <taxon>Alphaproteobacteria</taxon>
        <taxon>Hyphomicrobiales</taxon>
        <taxon>Rhizobiaceae</taxon>
        <taxon>Rhizobium/Agrobacterium group</taxon>
        <taxon>Pseudorhizobium</taxon>
    </lineage>
</organism>
<keyword evidence="6" id="KW-1185">Reference proteome</keyword>
<sequence>MPKKSAGLLIFRRRPGTSPEVLLGHPGGPFWARKDDEAWTIPKGLVETGEDPLEAARREAFEEIGLQVEGDFRWLGQYRQPGGKLVLVWAVEPAADIAADAIVSNSFLMEWPPRSGRQQAFPEIDRARWFPLEEAETKILKGQRPMIEDLRNLLAKQ</sequence>
<dbReference type="PANTHER" id="PTHR21340">
    <property type="entry name" value="DIADENOSINE 5,5-P1,P4-TETRAPHOSPHATE PYROPHOSPHOHYDROLASE MUTT"/>
    <property type="match status" value="1"/>
</dbReference>
<dbReference type="SUPFAM" id="SSF55811">
    <property type="entry name" value="Nudix"/>
    <property type="match status" value="1"/>
</dbReference>
<proteinExistence type="inferred from homology"/>
<dbReference type="InterPro" id="IPR015797">
    <property type="entry name" value="NUDIX_hydrolase-like_dom_sf"/>
</dbReference>
<dbReference type="RefSeq" id="WP_142592973.1">
    <property type="nucleotide sequence ID" value="NZ_CABFWF030000012.1"/>
</dbReference>
<gene>
    <name evidence="5" type="ORF">REJC140_01031</name>
</gene>
<dbReference type="Pfam" id="PF00293">
    <property type="entry name" value="NUDIX"/>
    <property type="match status" value="1"/>
</dbReference>
<evidence type="ECO:0000313" key="5">
    <source>
        <dbReference type="EMBL" id="CAD7041615.1"/>
    </source>
</evidence>
<evidence type="ECO:0000256" key="3">
    <source>
        <dbReference type="RuleBase" id="RU003476"/>
    </source>
</evidence>
<dbReference type="InterPro" id="IPR000086">
    <property type="entry name" value="NUDIX_hydrolase_dom"/>
</dbReference>
<dbReference type="EMBL" id="CABFWF030000012">
    <property type="protein sequence ID" value="CAD7041615.1"/>
    <property type="molecule type" value="Genomic_DNA"/>
</dbReference>
<evidence type="ECO:0000256" key="2">
    <source>
        <dbReference type="ARBA" id="ARBA00022801"/>
    </source>
</evidence>
<dbReference type="Proteomes" id="UP000606921">
    <property type="component" value="Unassembled WGS sequence"/>
</dbReference>
<dbReference type="Gene3D" id="3.90.79.10">
    <property type="entry name" value="Nucleoside Triphosphate Pyrophosphohydrolase"/>
    <property type="match status" value="1"/>
</dbReference>
<dbReference type="InterPro" id="IPR020084">
    <property type="entry name" value="NUDIX_hydrolase_CS"/>
</dbReference>
<name>A0ABN7JPZ8_9HYPH</name>
<keyword evidence="2 3" id="KW-0378">Hydrolase</keyword>
<accession>A0ABN7JPZ8</accession>
<dbReference type="PRINTS" id="PR00502">
    <property type="entry name" value="NUDIXFAMILY"/>
</dbReference>
<dbReference type="InterPro" id="IPR020476">
    <property type="entry name" value="Nudix_hydrolase"/>
</dbReference>
<dbReference type="PANTHER" id="PTHR21340:SF7">
    <property type="entry name" value="NUDIX HYDROLASE DOMAIN-CONTAINING PROTEIN"/>
    <property type="match status" value="1"/>
</dbReference>
<evidence type="ECO:0000259" key="4">
    <source>
        <dbReference type="PROSITE" id="PS51462"/>
    </source>
</evidence>
<comment type="similarity">
    <text evidence="3">Belongs to the Nudix hydrolase family.</text>
</comment>
<evidence type="ECO:0000256" key="1">
    <source>
        <dbReference type="ARBA" id="ARBA00001946"/>
    </source>
</evidence>
<feature type="domain" description="Nudix hydrolase" evidence="4">
    <location>
        <begin position="1"/>
        <end position="152"/>
    </location>
</feature>
<comment type="caution">
    <text evidence="5">The sequence shown here is derived from an EMBL/GenBank/DDBJ whole genome shotgun (WGS) entry which is preliminary data.</text>
</comment>
<dbReference type="CDD" id="cd04662">
    <property type="entry name" value="NUDIX_Hydrolase"/>
    <property type="match status" value="1"/>
</dbReference>
<comment type="cofactor">
    <cofactor evidence="1">
        <name>Mg(2+)</name>
        <dbReference type="ChEBI" id="CHEBI:18420"/>
    </cofactor>
</comment>
<reference evidence="5 6" key="1">
    <citation type="submission" date="2020-11" db="EMBL/GenBank/DDBJ databases">
        <authorList>
            <person name="Lassalle F."/>
        </authorList>
    </citation>
    <scope>NUCLEOTIDE SEQUENCE [LARGE SCALE GENOMIC DNA]</scope>
    <source>
        <strain evidence="5 6">JC140</strain>
    </source>
</reference>
<protein>
    <submittedName>
        <fullName evidence="5">NUDIX domain-containing protein</fullName>
    </submittedName>
</protein>
<dbReference type="PROSITE" id="PS51462">
    <property type="entry name" value="NUDIX"/>
    <property type="match status" value="1"/>
</dbReference>
<dbReference type="InterPro" id="IPR051325">
    <property type="entry name" value="Nudix_hydrolase_domain"/>
</dbReference>
<evidence type="ECO:0000313" key="6">
    <source>
        <dbReference type="Proteomes" id="UP000606921"/>
    </source>
</evidence>